<name>A0A1G8BGP7_9PSEU</name>
<evidence type="ECO:0000313" key="2">
    <source>
        <dbReference type="Proteomes" id="UP000199623"/>
    </source>
</evidence>
<keyword evidence="2" id="KW-1185">Reference proteome</keyword>
<dbReference type="Gene3D" id="3.40.50.12780">
    <property type="entry name" value="N-terminal domain of ligase-like"/>
    <property type="match status" value="1"/>
</dbReference>
<reference evidence="2" key="1">
    <citation type="submission" date="2016-10" db="EMBL/GenBank/DDBJ databases">
        <authorList>
            <person name="Varghese N."/>
            <person name="Submissions S."/>
        </authorList>
    </citation>
    <scope>NUCLEOTIDE SEQUENCE [LARGE SCALE GENOMIC DNA]</scope>
    <source>
        <strain evidence="2">CGMCC 4.3506</strain>
    </source>
</reference>
<proteinExistence type="predicted"/>
<evidence type="ECO:0008006" key="3">
    <source>
        <dbReference type="Google" id="ProtNLM"/>
    </source>
</evidence>
<dbReference type="EMBL" id="FNCC01000019">
    <property type="protein sequence ID" value="SDH32412.1"/>
    <property type="molecule type" value="Genomic_DNA"/>
</dbReference>
<dbReference type="AlphaFoldDB" id="A0A1G8BGP7"/>
<dbReference type="STRING" id="200378.SAMN05216553_11962"/>
<protein>
    <recommendedName>
        <fullName evidence="3">Phenylacetate-coenzyme A ligase PaaK, adenylate-forming domain family</fullName>
    </recommendedName>
</protein>
<dbReference type="InterPro" id="IPR042099">
    <property type="entry name" value="ANL_N_sf"/>
</dbReference>
<dbReference type="Proteomes" id="UP000199623">
    <property type="component" value="Unassembled WGS sequence"/>
</dbReference>
<evidence type="ECO:0000313" key="1">
    <source>
        <dbReference type="EMBL" id="SDH32412.1"/>
    </source>
</evidence>
<organism evidence="1 2">
    <name type="scientific">Lentzea fradiae</name>
    <dbReference type="NCBI Taxonomy" id="200378"/>
    <lineage>
        <taxon>Bacteria</taxon>
        <taxon>Bacillati</taxon>
        <taxon>Actinomycetota</taxon>
        <taxon>Actinomycetes</taxon>
        <taxon>Pseudonocardiales</taxon>
        <taxon>Pseudonocardiaceae</taxon>
        <taxon>Lentzea</taxon>
    </lineage>
</organism>
<gene>
    <name evidence="1" type="ORF">SAMN05216553_11962</name>
</gene>
<accession>A0A1G8BGP7</accession>
<sequence>MTTRSGGFRDRQLGPTLSHAARHPFYRDHWAPHLGAPSARDPWALLDALPPTERRHLSEDVTPMLDDGDEIVAVGFSSGSTGSAMTRYFTARERELAGMFTKAGPARTGAVRPLRLDFPSTWHGVGGADTPGAVLIPGTVVDDEHAERTVHMLRRRFTAPGVASRVSMLSGGVIGIHAFTRYVVDHEIPVSDFAIEVVGLFGGYPGRRRLAWLGEYWKCPVLDSFSVSECRGKALVCPNCGYLEFDPQLVAQALALDSPEPVTSGTARLAVTELYPFGIAQPIVKYLTGDLVEVLDDTSACRPGHVGGLRRIGRAETSVTASANGTTTVLVPSQVLFDAFDRPGVCRADFRSTLSGMTVNDLAQPYVHASLSETEGTLRLRCRYRPDGSGIDCTADALAALLSWPVARAWADSGRLVIDLVADPATAPPRSKFA</sequence>